<evidence type="ECO:0000256" key="6">
    <source>
        <dbReference type="ARBA" id="ARBA00052774"/>
    </source>
</evidence>
<evidence type="ECO:0000256" key="11">
    <source>
        <dbReference type="ARBA" id="ARBA00068979"/>
    </source>
</evidence>
<dbReference type="Gene3D" id="3.40.30.10">
    <property type="entry name" value="Glutaredoxin"/>
    <property type="match status" value="1"/>
</dbReference>
<comment type="caution">
    <text evidence="16">The sequence shown here is derived from an EMBL/GenBank/DDBJ whole genome shotgun (WGS) entry which is preliminary data.</text>
</comment>
<dbReference type="Pfam" id="PF00578">
    <property type="entry name" value="AhpC-TSA"/>
    <property type="match status" value="1"/>
</dbReference>
<comment type="similarity">
    <text evidence="8">Belongs to the peroxiredoxin family. AhpE subfamily.</text>
</comment>
<evidence type="ECO:0000256" key="8">
    <source>
        <dbReference type="ARBA" id="ARBA00060973"/>
    </source>
</evidence>
<evidence type="ECO:0000256" key="2">
    <source>
        <dbReference type="ARBA" id="ARBA00022862"/>
    </source>
</evidence>
<feature type="active site" description="Cysteine sulfenic acid (-SOH) intermediate; for peroxidase activity" evidence="14">
    <location>
        <position position="48"/>
    </location>
</feature>
<dbReference type="PIRSF" id="PIRSF000239">
    <property type="entry name" value="AHPC"/>
    <property type="match status" value="1"/>
</dbReference>
<feature type="domain" description="Thioredoxin" evidence="15">
    <location>
        <begin position="5"/>
        <end position="154"/>
    </location>
</feature>
<gene>
    <name evidence="16" type="ORF">D7294_05010</name>
</gene>
<evidence type="ECO:0000256" key="12">
    <source>
        <dbReference type="ARBA" id="ARBA00082991"/>
    </source>
</evidence>
<protein>
    <recommendedName>
        <fullName evidence="11">Alkyl hydroperoxide reductase E</fullName>
        <ecNumber evidence="10">1.11.1.29</ecNumber>
    </recommendedName>
    <alternativeName>
        <fullName evidence="12">Mycoredoxin-dependent peroxiredoxin</fullName>
    </alternativeName>
    <alternativeName>
        <fullName evidence="13">Peroxiredoxin AhpE</fullName>
    </alternativeName>
    <alternativeName>
        <fullName evidence="5">Thioredoxin peroxidase</fullName>
    </alternativeName>
</protein>
<dbReference type="CDD" id="cd03018">
    <property type="entry name" value="PRX_AhpE_like"/>
    <property type="match status" value="1"/>
</dbReference>
<comment type="catalytic activity">
    <reaction evidence="6">
        <text>[mycoredoxin]-L-dithiol + a hydroperoxide = [mycoredoxin]-L-disulfide + an alcohol + H2O</text>
        <dbReference type="Rhea" id="RHEA:62640"/>
        <dbReference type="Rhea" id="RHEA-COMP:16137"/>
        <dbReference type="Rhea" id="RHEA-COMP:16138"/>
        <dbReference type="ChEBI" id="CHEBI:15377"/>
        <dbReference type="ChEBI" id="CHEBI:29950"/>
        <dbReference type="ChEBI" id="CHEBI:30879"/>
        <dbReference type="ChEBI" id="CHEBI:35924"/>
        <dbReference type="ChEBI" id="CHEBI:50058"/>
        <dbReference type="EC" id="1.11.1.29"/>
    </reaction>
</comment>
<evidence type="ECO:0000256" key="4">
    <source>
        <dbReference type="ARBA" id="ARBA00023284"/>
    </source>
</evidence>
<dbReference type="InterPro" id="IPR024706">
    <property type="entry name" value="Peroxiredoxin_AhpC-typ"/>
</dbReference>
<keyword evidence="2" id="KW-0049">Antioxidant</keyword>
<dbReference type="OrthoDB" id="9812811at2"/>
<dbReference type="InterPro" id="IPR013766">
    <property type="entry name" value="Thioredoxin_domain"/>
</dbReference>
<reference evidence="16 17" key="1">
    <citation type="journal article" date="2014" name="Int. J. Syst. Evol. Microbiol.">
        <title>Streptomyces hoynatensis sp. nov., isolated from deep marine sediment.</title>
        <authorList>
            <person name="Veyisoglu A."/>
            <person name="Sahin N."/>
        </authorList>
    </citation>
    <scope>NUCLEOTIDE SEQUENCE [LARGE SCALE GENOMIC DNA]</scope>
    <source>
        <strain evidence="16 17">KCTC 29097</strain>
    </source>
</reference>
<evidence type="ECO:0000256" key="13">
    <source>
        <dbReference type="ARBA" id="ARBA00083736"/>
    </source>
</evidence>
<dbReference type="AlphaFoldDB" id="A0A3A9ZBJ4"/>
<dbReference type="InterPro" id="IPR050455">
    <property type="entry name" value="Tpx_Peroxidase_subfamily"/>
</dbReference>
<comment type="subunit">
    <text evidence="9">Homodimer. Forms both dimers and octamers; a tightly-associated dimer and a ring-like octamer.</text>
</comment>
<dbReference type="InterPro" id="IPR000866">
    <property type="entry name" value="AhpC/TSA"/>
</dbReference>
<dbReference type="Proteomes" id="UP000272474">
    <property type="component" value="Unassembled WGS sequence"/>
</dbReference>
<name>A0A3A9ZBJ4_9ACTN</name>
<dbReference type="PANTHER" id="PTHR43110:SF1">
    <property type="entry name" value="THIOL PEROXIDASE"/>
    <property type="match status" value="1"/>
</dbReference>
<keyword evidence="1" id="KW-0575">Peroxidase</keyword>
<sequence length="154" mass="16969">MSGPAGPGSQAPDFALRDQHGQAVSLSGFRGRRHVLLVFYPFAFTGVCTGELGALRDRRAEFVNEDVQLLAVSSDSMFSLRVFADQEGFDFPLLSDFWPHGEVSRSYGVFDDEKGCARRGTFVIDKEGQIRWAAVGEFAEARDPNDYVTALKAL</sequence>
<keyword evidence="17" id="KW-1185">Reference proteome</keyword>
<evidence type="ECO:0000256" key="9">
    <source>
        <dbReference type="ARBA" id="ARBA00065226"/>
    </source>
</evidence>
<keyword evidence="3" id="KW-0560">Oxidoreductase</keyword>
<dbReference type="RefSeq" id="WP_120675887.1">
    <property type="nucleotide sequence ID" value="NZ_RBAL01000002.1"/>
</dbReference>
<organism evidence="16 17">
    <name type="scientific">Streptomyces hoynatensis</name>
    <dbReference type="NCBI Taxonomy" id="1141874"/>
    <lineage>
        <taxon>Bacteria</taxon>
        <taxon>Bacillati</taxon>
        <taxon>Actinomycetota</taxon>
        <taxon>Actinomycetes</taxon>
        <taxon>Kitasatosporales</taxon>
        <taxon>Streptomycetaceae</taxon>
        <taxon>Streptomyces</taxon>
    </lineage>
</organism>
<accession>A0A3A9ZBJ4</accession>
<evidence type="ECO:0000256" key="1">
    <source>
        <dbReference type="ARBA" id="ARBA00022559"/>
    </source>
</evidence>
<evidence type="ECO:0000256" key="14">
    <source>
        <dbReference type="PIRSR" id="PIRSR000239-1"/>
    </source>
</evidence>
<evidence type="ECO:0000256" key="3">
    <source>
        <dbReference type="ARBA" id="ARBA00023002"/>
    </source>
</evidence>
<evidence type="ECO:0000259" key="15">
    <source>
        <dbReference type="PROSITE" id="PS51352"/>
    </source>
</evidence>
<dbReference type="EC" id="1.11.1.29" evidence="10"/>
<dbReference type="GO" id="GO:0004601">
    <property type="term" value="F:peroxidase activity"/>
    <property type="evidence" value="ECO:0007669"/>
    <property type="project" value="UniProtKB-KW"/>
</dbReference>
<dbReference type="FunFam" id="3.40.30.10:FF:000118">
    <property type="entry name" value="Peroxiredoxin AhpE"/>
    <property type="match status" value="1"/>
</dbReference>
<keyword evidence="4" id="KW-0676">Redox-active center</keyword>
<dbReference type="PROSITE" id="PS51352">
    <property type="entry name" value="THIOREDOXIN_2"/>
    <property type="match status" value="1"/>
</dbReference>
<dbReference type="InterPro" id="IPR036249">
    <property type="entry name" value="Thioredoxin-like_sf"/>
</dbReference>
<dbReference type="PANTHER" id="PTHR43110">
    <property type="entry name" value="THIOL PEROXIDASE"/>
    <property type="match status" value="1"/>
</dbReference>
<proteinExistence type="inferred from homology"/>
<evidence type="ECO:0000256" key="10">
    <source>
        <dbReference type="ARBA" id="ARBA00067009"/>
    </source>
</evidence>
<evidence type="ECO:0000313" key="17">
    <source>
        <dbReference type="Proteomes" id="UP000272474"/>
    </source>
</evidence>
<evidence type="ECO:0000313" key="16">
    <source>
        <dbReference type="EMBL" id="RKN45812.1"/>
    </source>
</evidence>
<dbReference type="EMBL" id="RBAL01000002">
    <property type="protein sequence ID" value="RKN45812.1"/>
    <property type="molecule type" value="Genomic_DNA"/>
</dbReference>
<comment type="function">
    <text evidence="7">Thiol-specific peroxidase that catalyzes the reduction of hydrogen peroxide and organic hydroperoxides to water and alcohols, respectively. Plays a role in cell protection against oxidative stress by detoxifying peroxides. May represent an important antioxidant defense against cytotoxic peroxides, especially peroxynitrite, which can be formed by activated macrophages during infection.</text>
</comment>
<evidence type="ECO:0000256" key="5">
    <source>
        <dbReference type="ARBA" id="ARBA00032824"/>
    </source>
</evidence>
<dbReference type="SUPFAM" id="SSF52833">
    <property type="entry name" value="Thioredoxin-like"/>
    <property type="match status" value="1"/>
</dbReference>
<evidence type="ECO:0000256" key="7">
    <source>
        <dbReference type="ARBA" id="ARBA00056930"/>
    </source>
</evidence>